<organism evidence="2 3">
    <name type="scientific">Pleurodeles waltl</name>
    <name type="common">Iberian ribbed newt</name>
    <dbReference type="NCBI Taxonomy" id="8319"/>
    <lineage>
        <taxon>Eukaryota</taxon>
        <taxon>Metazoa</taxon>
        <taxon>Chordata</taxon>
        <taxon>Craniata</taxon>
        <taxon>Vertebrata</taxon>
        <taxon>Euteleostomi</taxon>
        <taxon>Amphibia</taxon>
        <taxon>Batrachia</taxon>
        <taxon>Caudata</taxon>
        <taxon>Salamandroidea</taxon>
        <taxon>Salamandridae</taxon>
        <taxon>Pleurodelinae</taxon>
        <taxon>Pleurodeles</taxon>
    </lineage>
</organism>
<protein>
    <submittedName>
        <fullName evidence="2">Uncharacterized protein</fullName>
    </submittedName>
</protein>
<keyword evidence="3" id="KW-1185">Reference proteome</keyword>
<accession>A0AAV7SBS3</accession>
<gene>
    <name evidence="2" type="ORF">NDU88_002709</name>
</gene>
<feature type="compositionally biased region" description="Basic residues" evidence="1">
    <location>
        <begin position="17"/>
        <end position="32"/>
    </location>
</feature>
<comment type="caution">
    <text evidence="2">The sequence shown here is derived from an EMBL/GenBank/DDBJ whole genome shotgun (WGS) entry which is preliminary data.</text>
</comment>
<name>A0AAV7SBS3_PLEWA</name>
<evidence type="ECO:0000256" key="1">
    <source>
        <dbReference type="SAM" id="MobiDB-lite"/>
    </source>
</evidence>
<feature type="region of interest" description="Disordered" evidence="1">
    <location>
        <begin position="1"/>
        <end position="44"/>
    </location>
</feature>
<reference evidence="2" key="1">
    <citation type="journal article" date="2022" name="bioRxiv">
        <title>Sequencing and chromosome-scale assembly of the giantPleurodeles waltlgenome.</title>
        <authorList>
            <person name="Brown T."/>
            <person name="Elewa A."/>
            <person name="Iarovenko S."/>
            <person name="Subramanian E."/>
            <person name="Araus A.J."/>
            <person name="Petzold A."/>
            <person name="Susuki M."/>
            <person name="Suzuki K.-i.T."/>
            <person name="Hayashi T."/>
            <person name="Toyoda A."/>
            <person name="Oliveira C."/>
            <person name="Osipova E."/>
            <person name="Leigh N.D."/>
            <person name="Simon A."/>
            <person name="Yun M.H."/>
        </authorList>
    </citation>
    <scope>NUCLEOTIDE SEQUENCE</scope>
    <source>
        <strain evidence="2">20211129_DDA</strain>
        <tissue evidence="2">Liver</tissue>
    </source>
</reference>
<proteinExistence type="predicted"/>
<evidence type="ECO:0000313" key="3">
    <source>
        <dbReference type="Proteomes" id="UP001066276"/>
    </source>
</evidence>
<sequence>MAKGDPSAQLGLLHWQDHRRVRRKRNRSRPRTRPTPAQKKLDRQAALKAVASLQWETSADEASGAECSRDEIAPLHYDGRWAGAKFDSPG</sequence>
<evidence type="ECO:0000313" key="2">
    <source>
        <dbReference type="EMBL" id="KAJ1162241.1"/>
    </source>
</evidence>
<dbReference type="Proteomes" id="UP001066276">
    <property type="component" value="Chromosome 4_2"/>
</dbReference>
<dbReference type="EMBL" id="JANPWB010000008">
    <property type="protein sequence ID" value="KAJ1162241.1"/>
    <property type="molecule type" value="Genomic_DNA"/>
</dbReference>
<dbReference type="AlphaFoldDB" id="A0AAV7SBS3"/>